<organism evidence="13 14">
    <name type="scientific">Phlebotomus papatasi</name>
    <name type="common">Sandfly</name>
    <dbReference type="NCBI Taxonomy" id="29031"/>
    <lineage>
        <taxon>Eukaryota</taxon>
        <taxon>Metazoa</taxon>
        <taxon>Ecdysozoa</taxon>
        <taxon>Arthropoda</taxon>
        <taxon>Hexapoda</taxon>
        <taxon>Insecta</taxon>
        <taxon>Pterygota</taxon>
        <taxon>Neoptera</taxon>
        <taxon>Endopterygota</taxon>
        <taxon>Diptera</taxon>
        <taxon>Nematocera</taxon>
        <taxon>Psychodoidea</taxon>
        <taxon>Psychodidae</taxon>
        <taxon>Phlebotomus</taxon>
        <taxon>Phlebotomus</taxon>
    </lineage>
</organism>
<evidence type="ECO:0000313" key="13">
    <source>
        <dbReference type="EnsemblMetazoa" id="PPAI008415-PA"/>
    </source>
</evidence>
<keyword evidence="4" id="KW-0762">Sugar transport</keyword>
<dbReference type="InterPro" id="IPR005829">
    <property type="entry name" value="Sugar_transporter_CS"/>
</dbReference>
<dbReference type="VEuPathDB" id="VectorBase:PPAI008415"/>
<evidence type="ECO:0000256" key="5">
    <source>
        <dbReference type="ARBA" id="ARBA00022692"/>
    </source>
</evidence>
<evidence type="ECO:0000256" key="7">
    <source>
        <dbReference type="ARBA" id="ARBA00023136"/>
    </source>
</evidence>
<comment type="subcellular location">
    <subcellularLocation>
        <location evidence="1">Cell membrane</location>
        <topology evidence="1">Multi-pass membrane protein</topology>
    </subcellularLocation>
</comment>
<keyword evidence="2 11" id="KW-0813">Transport</keyword>
<evidence type="ECO:0000259" key="12">
    <source>
        <dbReference type="PROSITE" id="PS50850"/>
    </source>
</evidence>
<reference evidence="13" key="1">
    <citation type="submission" date="2022-08" db="UniProtKB">
        <authorList>
            <consortium name="EnsemblMetazoa"/>
        </authorList>
    </citation>
    <scope>IDENTIFICATION</scope>
    <source>
        <strain evidence="13">Israel</strain>
    </source>
</reference>
<dbReference type="InterPro" id="IPR036259">
    <property type="entry name" value="MFS_trans_sf"/>
</dbReference>
<dbReference type="PRINTS" id="PR00171">
    <property type="entry name" value="SUGRTRNSPORT"/>
</dbReference>
<proteinExistence type="inferred from homology"/>
<dbReference type="AlphaFoldDB" id="A0A1B0DJJ1"/>
<dbReference type="Gene3D" id="1.20.1250.20">
    <property type="entry name" value="MFS general substrate transporter like domains"/>
    <property type="match status" value="1"/>
</dbReference>
<evidence type="ECO:0000313" key="14">
    <source>
        <dbReference type="Proteomes" id="UP000092462"/>
    </source>
</evidence>
<dbReference type="Pfam" id="PF00083">
    <property type="entry name" value="Sugar_tr"/>
    <property type="match status" value="1"/>
</dbReference>
<dbReference type="PROSITE" id="PS00216">
    <property type="entry name" value="SUGAR_TRANSPORT_1"/>
    <property type="match status" value="1"/>
</dbReference>
<protein>
    <recommendedName>
        <fullName evidence="10">Facilitated trehalose transporter Tret1</fullName>
    </recommendedName>
</protein>
<dbReference type="VEuPathDB" id="VectorBase:PPAPM1_011070"/>
<evidence type="ECO:0000256" key="11">
    <source>
        <dbReference type="RuleBase" id="RU003346"/>
    </source>
</evidence>
<comment type="similarity">
    <text evidence="9">Belongs to the major facilitator superfamily. Sugar transporter (TC 2.A.1.1) family. Trehalose transporter subfamily.</text>
</comment>
<dbReference type="GO" id="GO:0015574">
    <property type="term" value="F:trehalose transmembrane transporter activity"/>
    <property type="evidence" value="ECO:0007669"/>
    <property type="project" value="UniProtKB-ARBA"/>
</dbReference>
<evidence type="ECO:0000256" key="4">
    <source>
        <dbReference type="ARBA" id="ARBA00022597"/>
    </source>
</evidence>
<evidence type="ECO:0000256" key="2">
    <source>
        <dbReference type="ARBA" id="ARBA00022448"/>
    </source>
</evidence>
<dbReference type="EMBL" id="AJVK01035037">
    <property type="status" value="NOT_ANNOTATED_CDS"/>
    <property type="molecule type" value="Genomic_DNA"/>
</dbReference>
<dbReference type="GO" id="GO:0005886">
    <property type="term" value="C:plasma membrane"/>
    <property type="evidence" value="ECO:0007669"/>
    <property type="project" value="UniProtKB-SubCell"/>
</dbReference>
<dbReference type="InterPro" id="IPR050549">
    <property type="entry name" value="MFS_Trehalose_Transporter"/>
</dbReference>
<dbReference type="NCBIfam" id="TIGR00879">
    <property type="entry name" value="SP"/>
    <property type="match status" value="1"/>
</dbReference>
<keyword evidence="6" id="KW-1133">Transmembrane helix</keyword>
<dbReference type="Proteomes" id="UP000092462">
    <property type="component" value="Unassembled WGS sequence"/>
</dbReference>
<dbReference type="EMBL" id="AJVK01035036">
    <property type="status" value="NOT_ANNOTATED_CDS"/>
    <property type="molecule type" value="Genomic_DNA"/>
</dbReference>
<dbReference type="PANTHER" id="PTHR48021:SF46">
    <property type="entry name" value="MAJOR FACILITATOR SUPERFAMILY (MFS) PROFILE DOMAIN-CONTAINING PROTEIN"/>
    <property type="match status" value="1"/>
</dbReference>
<dbReference type="PANTHER" id="PTHR48021">
    <property type="match status" value="1"/>
</dbReference>
<evidence type="ECO:0000256" key="6">
    <source>
        <dbReference type="ARBA" id="ARBA00022989"/>
    </source>
</evidence>
<accession>A0A1B0DJJ1</accession>
<dbReference type="InterPro" id="IPR003663">
    <property type="entry name" value="Sugar/inositol_transpt"/>
</dbReference>
<keyword evidence="5" id="KW-0812">Transmembrane</keyword>
<dbReference type="InterPro" id="IPR020846">
    <property type="entry name" value="MFS_dom"/>
</dbReference>
<evidence type="ECO:0000256" key="1">
    <source>
        <dbReference type="ARBA" id="ARBA00004651"/>
    </source>
</evidence>
<evidence type="ECO:0000256" key="3">
    <source>
        <dbReference type="ARBA" id="ARBA00022475"/>
    </source>
</evidence>
<evidence type="ECO:0000256" key="9">
    <source>
        <dbReference type="ARBA" id="ARBA00024348"/>
    </source>
</evidence>
<dbReference type="PROSITE" id="PS50850">
    <property type="entry name" value="MFS"/>
    <property type="match status" value="1"/>
</dbReference>
<name>A0A1B0DJJ1_PHLPP</name>
<sequence length="465" mass="51182">MDGGKGAYIRQYTAAFSGTLLMVTVASTFSWSSPTLPKLLADDSPIPTTPDQSSWIVSFYVIGSFAGPPLSILLVDRLGRKITLLSAAIPAITGMILVLVANSYQILYVSRIFTGMTSGMAYSAMSMYLGEISSNKIRGSIGTLLTVMAKFGVLYTYAIGPYISISMLAWMLLIWPALFILTFIWMPETPYFLLLKDRSKDAEKSLRWLRKTDDVTEELEKMNEAVKKAQDNRGTFKELFSHGNRLSLVICLAMGACQQLCGSQALIAYSEQIFEEIVSGLSGSESAIIMGVVQLVVASFSSSIVDRWGRRPLLLLSTCGVTICNAIVGLYFYLLHIEVDMDAHAWLPITTIMIFIITYTVGLATVPFALLSELFPTNIKALATASFTLVAGGFAFGVLKLYQVVSDNIGMHVSFWGFAAFSLFFAIFVYFLVPETKGRPFEVILEDMKSPFKRGRKDAEKTEAP</sequence>
<dbReference type="PROSITE" id="PS00217">
    <property type="entry name" value="SUGAR_TRANSPORT_2"/>
    <property type="match status" value="1"/>
</dbReference>
<dbReference type="InterPro" id="IPR005828">
    <property type="entry name" value="MFS_sugar_transport-like"/>
</dbReference>
<dbReference type="FunFam" id="1.20.1250.20:FF:000055">
    <property type="entry name" value="Facilitated trehalose transporter Tret1-2 homolog"/>
    <property type="match status" value="1"/>
</dbReference>
<feature type="domain" description="Major facilitator superfamily (MFS) profile" evidence="12">
    <location>
        <begin position="1"/>
        <end position="437"/>
    </location>
</feature>
<dbReference type="SUPFAM" id="SSF103473">
    <property type="entry name" value="MFS general substrate transporter"/>
    <property type="match status" value="1"/>
</dbReference>
<keyword evidence="3" id="KW-1003">Cell membrane</keyword>
<dbReference type="EnsemblMetazoa" id="PPAI008415-RA">
    <property type="protein sequence ID" value="PPAI008415-PA"/>
    <property type="gene ID" value="PPAI008415"/>
</dbReference>
<keyword evidence="14" id="KW-1185">Reference proteome</keyword>
<evidence type="ECO:0000256" key="8">
    <source>
        <dbReference type="ARBA" id="ARBA00023180"/>
    </source>
</evidence>
<evidence type="ECO:0000256" key="10">
    <source>
        <dbReference type="ARBA" id="ARBA00069106"/>
    </source>
</evidence>
<keyword evidence="8" id="KW-0325">Glycoprotein</keyword>
<keyword evidence="7" id="KW-0472">Membrane</keyword>